<keyword evidence="14" id="KW-0175">Coiled coil</keyword>
<dbReference type="InterPro" id="IPR040706">
    <property type="entry name" value="Zf-MYST"/>
</dbReference>
<feature type="compositionally biased region" description="Basic and acidic residues" evidence="15">
    <location>
        <begin position="278"/>
        <end position="292"/>
    </location>
</feature>
<keyword evidence="8" id="KW-0156">Chromatin regulator</keyword>
<feature type="active site" description="Proton donor/acceptor" evidence="11">
    <location>
        <position position="839"/>
    </location>
</feature>
<dbReference type="InterPro" id="IPR001965">
    <property type="entry name" value="Znf_PHD"/>
</dbReference>
<evidence type="ECO:0000259" key="16">
    <source>
        <dbReference type="PROSITE" id="PS50016"/>
    </source>
</evidence>
<dbReference type="Gene3D" id="3.30.40.10">
    <property type="entry name" value="Zinc/RING finger domain, C3HC4 (zinc finger)"/>
    <property type="match status" value="2"/>
</dbReference>
<dbReference type="Proteomes" id="UP000193719">
    <property type="component" value="Unassembled WGS sequence"/>
</dbReference>
<dbReference type="PROSITE" id="PS50016">
    <property type="entry name" value="ZF_PHD_2"/>
    <property type="match status" value="2"/>
</dbReference>
<dbReference type="PROSITE" id="PS51726">
    <property type="entry name" value="MYST_HAT"/>
    <property type="match status" value="1"/>
</dbReference>
<dbReference type="Pfam" id="PF00628">
    <property type="entry name" value="PHD"/>
    <property type="match status" value="1"/>
</dbReference>
<feature type="coiled-coil region" evidence="14">
    <location>
        <begin position="583"/>
        <end position="634"/>
    </location>
</feature>
<evidence type="ECO:0000259" key="17">
    <source>
        <dbReference type="PROSITE" id="PS51726"/>
    </source>
</evidence>
<dbReference type="Pfam" id="PF01853">
    <property type="entry name" value="MOZ_SAS"/>
    <property type="match status" value="1"/>
</dbReference>
<dbReference type="InterPro" id="IPR019787">
    <property type="entry name" value="Znf_PHD-finger"/>
</dbReference>
<evidence type="ECO:0000313" key="19">
    <source>
        <dbReference type="Proteomes" id="UP000193719"/>
    </source>
</evidence>
<keyword evidence="6 12" id="KW-0863">Zinc-finger</keyword>
<evidence type="ECO:0000256" key="7">
    <source>
        <dbReference type="ARBA" id="ARBA00022833"/>
    </source>
</evidence>
<dbReference type="Gene3D" id="1.10.10.10">
    <property type="entry name" value="Winged helix-like DNA-binding domain superfamily/Winged helix DNA-binding domain"/>
    <property type="match status" value="1"/>
</dbReference>
<keyword evidence="19" id="KW-1185">Reference proteome</keyword>
<dbReference type="CDD" id="cd15489">
    <property type="entry name" value="PHD_SF"/>
    <property type="match status" value="1"/>
</dbReference>
<dbReference type="InterPro" id="IPR036388">
    <property type="entry name" value="WH-like_DNA-bd_sf"/>
</dbReference>
<evidence type="ECO:0000256" key="3">
    <source>
        <dbReference type="ARBA" id="ARBA00013184"/>
    </source>
</evidence>
<feature type="domain" description="PHD-type" evidence="16">
    <location>
        <begin position="66"/>
        <end position="116"/>
    </location>
</feature>
<dbReference type="GO" id="GO:0006357">
    <property type="term" value="P:regulation of transcription by RNA polymerase II"/>
    <property type="evidence" value="ECO:0007669"/>
    <property type="project" value="TreeGrafter"/>
</dbReference>
<evidence type="ECO:0000256" key="12">
    <source>
        <dbReference type="PROSITE-ProRule" id="PRU00146"/>
    </source>
</evidence>
<dbReference type="InterPro" id="IPR016181">
    <property type="entry name" value="Acyl_CoA_acyltransferase"/>
</dbReference>
<dbReference type="GO" id="GO:0005634">
    <property type="term" value="C:nucleus"/>
    <property type="evidence" value="ECO:0007669"/>
    <property type="project" value="UniProtKB-SubCell"/>
</dbReference>
<evidence type="ECO:0000256" key="5">
    <source>
        <dbReference type="ARBA" id="ARBA00022723"/>
    </source>
</evidence>
<feature type="compositionally biased region" description="Acidic residues" evidence="15">
    <location>
        <begin position="293"/>
        <end position="328"/>
    </location>
</feature>
<dbReference type="Gene3D" id="3.40.630.30">
    <property type="match status" value="1"/>
</dbReference>
<accession>A0A1Y1UTY7</accession>
<dbReference type="GO" id="GO:0031507">
    <property type="term" value="P:heterochromatin formation"/>
    <property type="evidence" value="ECO:0007669"/>
    <property type="project" value="UniProtKB-ARBA"/>
</dbReference>
<evidence type="ECO:0000313" key="18">
    <source>
        <dbReference type="EMBL" id="ORX41490.1"/>
    </source>
</evidence>
<dbReference type="FunFam" id="3.30.60.60:FF:000001">
    <property type="entry name" value="Histone acetyltransferase"/>
    <property type="match status" value="1"/>
</dbReference>
<comment type="catalytic activity">
    <reaction evidence="13">
        <text>L-lysyl-[protein] + acetyl-CoA = N(6)-acetyl-L-lysyl-[protein] + CoA + H(+)</text>
        <dbReference type="Rhea" id="RHEA:45948"/>
        <dbReference type="Rhea" id="RHEA-COMP:9752"/>
        <dbReference type="Rhea" id="RHEA-COMP:10731"/>
        <dbReference type="ChEBI" id="CHEBI:15378"/>
        <dbReference type="ChEBI" id="CHEBI:29969"/>
        <dbReference type="ChEBI" id="CHEBI:57287"/>
        <dbReference type="ChEBI" id="CHEBI:57288"/>
        <dbReference type="ChEBI" id="CHEBI:61930"/>
        <dbReference type="EC" id="2.3.1.48"/>
    </reaction>
</comment>
<comment type="subcellular location">
    <subcellularLocation>
        <location evidence="1 13">Nucleus</location>
    </subcellularLocation>
</comment>
<evidence type="ECO:0000256" key="15">
    <source>
        <dbReference type="SAM" id="MobiDB-lite"/>
    </source>
</evidence>
<reference evidence="18 19" key="2">
    <citation type="submission" date="2016-08" db="EMBL/GenBank/DDBJ databases">
        <title>Pervasive Adenine N6-methylation of Active Genes in Fungi.</title>
        <authorList>
            <consortium name="DOE Joint Genome Institute"/>
            <person name="Mondo S.J."/>
            <person name="Dannebaum R.O."/>
            <person name="Kuo R.C."/>
            <person name="Labutti K."/>
            <person name="Haridas S."/>
            <person name="Kuo A."/>
            <person name="Salamov A."/>
            <person name="Ahrendt S.R."/>
            <person name="Lipzen A."/>
            <person name="Sullivan W."/>
            <person name="Andreopoulos W.B."/>
            <person name="Clum A."/>
            <person name="Lindquist E."/>
            <person name="Daum C."/>
            <person name="Ramamoorthy G.K."/>
            <person name="Gryganskyi A."/>
            <person name="Culley D."/>
            <person name="Magnuson J.K."/>
            <person name="James T.Y."/>
            <person name="O'Malley M.A."/>
            <person name="Stajich J.E."/>
            <person name="Spatafora J.W."/>
            <person name="Visel A."/>
            <person name="Grigoriev I.V."/>
        </authorList>
    </citation>
    <scope>NUCLEOTIDE SEQUENCE [LARGE SCALE GENOMIC DNA]</scope>
    <source>
        <strain evidence="19">finn</strain>
    </source>
</reference>
<evidence type="ECO:0000256" key="2">
    <source>
        <dbReference type="ARBA" id="ARBA00010107"/>
    </source>
</evidence>
<dbReference type="InterPro" id="IPR013083">
    <property type="entry name" value="Znf_RING/FYVE/PHD"/>
</dbReference>
<dbReference type="SMART" id="SM00249">
    <property type="entry name" value="PHD"/>
    <property type="match status" value="2"/>
</dbReference>
<comment type="similarity">
    <text evidence="2 13">Belongs to the MYST (SAS/MOZ) family.</text>
</comment>
<keyword evidence="5" id="KW-0479">Metal-binding</keyword>
<dbReference type="InterPro" id="IPR050603">
    <property type="entry name" value="MYST_HAT"/>
</dbReference>
<dbReference type="FunFam" id="3.40.630.30:FF:000001">
    <property type="entry name" value="Histone acetyltransferase"/>
    <property type="match status" value="1"/>
</dbReference>
<dbReference type="AlphaFoldDB" id="A0A1Y1UTY7"/>
<dbReference type="Pfam" id="PF17772">
    <property type="entry name" value="zf-MYST"/>
    <property type="match status" value="1"/>
</dbReference>
<dbReference type="EC" id="2.3.1.48" evidence="3 13"/>
<gene>
    <name evidence="18" type="ORF">BCR36DRAFT_416746</name>
</gene>
<keyword evidence="4" id="KW-0808">Transferase</keyword>
<evidence type="ECO:0000256" key="8">
    <source>
        <dbReference type="ARBA" id="ARBA00022853"/>
    </source>
</evidence>
<dbReference type="SUPFAM" id="SSF57903">
    <property type="entry name" value="FYVE/PHD zinc finger"/>
    <property type="match status" value="2"/>
</dbReference>
<dbReference type="GO" id="GO:1990467">
    <property type="term" value="C:NuA3a histone acetyltransferase complex"/>
    <property type="evidence" value="ECO:0007669"/>
    <property type="project" value="TreeGrafter"/>
</dbReference>
<dbReference type="STRING" id="1754191.A0A1Y1UTY7"/>
<dbReference type="SUPFAM" id="SSF55729">
    <property type="entry name" value="Acyl-CoA N-acyltransferases (Nat)"/>
    <property type="match status" value="1"/>
</dbReference>
<proteinExistence type="inferred from homology"/>
<evidence type="ECO:0000256" key="14">
    <source>
        <dbReference type="SAM" id="Coils"/>
    </source>
</evidence>
<feature type="domain" description="PHD-type" evidence="16">
    <location>
        <begin position="14"/>
        <end position="69"/>
    </location>
</feature>
<protein>
    <recommendedName>
        <fullName evidence="3 13">Histone acetyltransferase</fullName>
        <ecNumber evidence="3 13">2.3.1.48</ecNumber>
    </recommendedName>
</protein>
<dbReference type="PROSITE" id="PS01359">
    <property type="entry name" value="ZF_PHD_1"/>
    <property type="match status" value="1"/>
</dbReference>
<dbReference type="InterPro" id="IPR019786">
    <property type="entry name" value="Zinc_finger_PHD-type_CS"/>
</dbReference>
<dbReference type="InterPro" id="IPR011011">
    <property type="entry name" value="Znf_FYVE_PHD"/>
</dbReference>
<evidence type="ECO:0000256" key="9">
    <source>
        <dbReference type="ARBA" id="ARBA00022990"/>
    </source>
</evidence>
<dbReference type="GO" id="GO:0004402">
    <property type="term" value="F:histone acetyltransferase activity"/>
    <property type="evidence" value="ECO:0007669"/>
    <property type="project" value="InterPro"/>
</dbReference>
<keyword evidence="7" id="KW-0862">Zinc</keyword>
<keyword evidence="10 13" id="KW-0539">Nucleus</keyword>
<name>A0A1Y1UTY7_9FUNG</name>
<feature type="compositionally biased region" description="Basic and acidic residues" evidence="15">
    <location>
        <begin position="258"/>
        <end position="271"/>
    </location>
</feature>
<dbReference type="Gene3D" id="3.30.60.60">
    <property type="entry name" value="N-acetyl transferase-like"/>
    <property type="match status" value="1"/>
</dbReference>
<feature type="domain" description="MYST-type HAT" evidence="17">
    <location>
        <begin position="663"/>
        <end position="968"/>
    </location>
</feature>
<evidence type="ECO:0000256" key="6">
    <source>
        <dbReference type="ARBA" id="ARBA00022771"/>
    </source>
</evidence>
<feature type="region of interest" description="Disordered" evidence="15">
    <location>
        <begin position="257"/>
        <end position="328"/>
    </location>
</feature>
<dbReference type="EMBL" id="MCFH01000086">
    <property type="protein sequence ID" value="ORX41490.1"/>
    <property type="molecule type" value="Genomic_DNA"/>
</dbReference>
<reference evidence="18 19" key="1">
    <citation type="submission" date="2016-08" db="EMBL/GenBank/DDBJ databases">
        <title>Genomes of anaerobic fungi encode conserved fungal cellulosomes for biomass hydrolysis.</title>
        <authorList>
            <consortium name="DOE Joint Genome Institute"/>
            <person name="Haitjema C.H."/>
            <person name="Gilmore S.P."/>
            <person name="Henske J.K."/>
            <person name="Solomon K.V."/>
            <person name="De Groot R."/>
            <person name="Kuo A."/>
            <person name="Mondo S.J."/>
            <person name="Salamov A.A."/>
            <person name="Labutti K."/>
            <person name="Zhao Z."/>
            <person name="Chiniquy J."/>
            <person name="Barry K."/>
            <person name="Brewer H.M."/>
            <person name="Purvine S.O."/>
            <person name="Wright A.T."/>
            <person name="Boxma B."/>
            <person name="Van Alen T."/>
            <person name="Hackstein J.H."/>
            <person name="Baker S.E."/>
            <person name="Grigoriev I.V."/>
            <person name="O'Malley M.A."/>
        </authorList>
    </citation>
    <scope>NUCLEOTIDE SEQUENCE [LARGE SCALE GENOMIC DNA]</scope>
    <source>
        <strain evidence="19">finn</strain>
    </source>
</reference>
<evidence type="ECO:0000256" key="10">
    <source>
        <dbReference type="ARBA" id="ARBA00023242"/>
    </source>
</evidence>
<evidence type="ECO:0000256" key="1">
    <source>
        <dbReference type="ARBA" id="ARBA00004123"/>
    </source>
</evidence>
<evidence type="ECO:0000256" key="11">
    <source>
        <dbReference type="PIRSR" id="PIRSR602717-51"/>
    </source>
</evidence>
<evidence type="ECO:0000256" key="4">
    <source>
        <dbReference type="ARBA" id="ARBA00022679"/>
    </source>
</evidence>
<dbReference type="InterPro" id="IPR002717">
    <property type="entry name" value="HAT_MYST-type"/>
</dbReference>
<comment type="caution">
    <text evidence="18">The sequence shown here is derived from an EMBL/GenBank/DDBJ whole genome shotgun (WGS) entry which is preliminary data.</text>
</comment>
<dbReference type="PANTHER" id="PTHR10615">
    <property type="entry name" value="HISTONE ACETYLTRANSFERASE"/>
    <property type="match status" value="1"/>
</dbReference>
<dbReference type="PANTHER" id="PTHR10615:SF161">
    <property type="entry name" value="HISTONE ACETYLTRANSFERASE KAT7"/>
    <property type="match status" value="1"/>
</dbReference>
<dbReference type="OrthoDB" id="787137at2759"/>
<organism evidence="18 19">
    <name type="scientific">Piromyces finnis</name>
    <dbReference type="NCBI Taxonomy" id="1754191"/>
    <lineage>
        <taxon>Eukaryota</taxon>
        <taxon>Fungi</taxon>
        <taxon>Fungi incertae sedis</taxon>
        <taxon>Chytridiomycota</taxon>
        <taxon>Chytridiomycota incertae sedis</taxon>
        <taxon>Neocallimastigomycetes</taxon>
        <taxon>Neocallimastigales</taxon>
        <taxon>Neocallimastigaceae</taxon>
        <taxon>Piromyces</taxon>
    </lineage>
</organism>
<feature type="coiled-coil region" evidence="14">
    <location>
        <begin position="357"/>
        <end position="398"/>
    </location>
</feature>
<dbReference type="GO" id="GO:0003712">
    <property type="term" value="F:transcription coregulator activity"/>
    <property type="evidence" value="ECO:0007669"/>
    <property type="project" value="TreeGrafter"/>
</dbReference>
<dbReference type="GO" id="GO:0003682">
    <property type="term" value="F:chromatin binding"/>
    <property type="evidence" value="ECO:0007669"/>
    <property type="project" value="TreeGrafter"/>
</dbReference>
<evidence type="ECO:0000256" key="13">
    <source>
        <dbReference type="RuleBase" id="RU361211"/>
    </source>
</evidence>
<sequence length="974" mass="113424">MVNIDLIKPSNKPQKVCTVCNKYLYVKNPYIQCSSCKKYTHINCININYPDVKDILTSYKWECHECKKCSICHSESTEKTMLLCDRCDKGSHINCLNPPLKKEPEGKWLCDECKAELENNESNKDLFTHNNKSKSPTKKALSLNIGLRKNSLSKIKISLDETKINILKPKRKNTTLTNSKKESHINILQPRRKSINETTTNTSHINLLKPSHKSASEVSIHKTIDQNTLVKRKPVNSKIESVPKTTVKRIFIKVPPRRKVETTDEEKKYDENDNSNNENEKDFNFHNSKFLDIDDDDYNEDEDTTEDDEDIDIENIEENDDEEYSDDEIDIIDTDEEDEDEENESIYYEDDFFEDDMNEEEKALVEKEKALINLKKKYKELRKIVEQLRKNALDIKKVKNNNLQSIIDKVKKISSTTNIKLPIMNVNNVKSITEGLKYIERQFTTSSPLDYFDASVLGSFGPLKSISPILNSGFSSLQKTSRKRKRNEPSFSSIDDRIRYNNPILANTIFSRDTPSNKKPFTKFEYIPSPSTNYTIFSNSKPPSKIVNNALVKKASPAIREYLGEEGADTSLCMPNKNDYRLFVGLKKEIEEYQINNEDLKILHNSPEFINNENEELKKAKKLLEASKQDEKDGSENPTPIDEYSEQILKADQSLKEDCIKPVDISKNKAIKFGSYLIKMWFASPYPAEYSERPILYLCEYCFKYLNSEYALSRHQKKCPIKVPPGNEIYRDNNISIFEVDGRKNKIYCQNLCLLSKLFLDHKTLYYDVEPFLFYIMTLPKDKGYKFIGYFSKEKQCESGYNLSCLLTLPIYQRKGYGNALIEFSYMLSQVEGKLGSPEKPLSDFGLRSYRKYWRYKVLKELAELYLAEDELNIEEISRKTSITENDVWCTLYNCGILRKVKTHKAIGHHRSITNSVDLLFIDEKDNDFLINKKYELYIDPEKIISYVQDVESKIKIKLDPKYLRWNLYNMMES</sequence>
<keyword evidence="9" id="KW-0007">Acetylation</keyword>
<dbReference type="GO" id="GO:0008270">
    <property type="term" value="F:zinc ion binding"/>
    <property type="evidence" value="ECO:0007669"/>
    <property type="project" value="UniProtKB-KW"/>
</dbReference>